<dbReference type="PATRIC" id="fig|476652.3.peg.3312"/>
<comment type="caution">
    <text evidence="2">The sequence shown here is derived from an EMBL/GenBank/DDBJ whole genome shotgun (WGS) entry which is preliminary data.</text>
</comment>
<feature type="transmembrane region" description="Helical" evidence="1">
    <location>
        <begin position="328"/>
        <end position="345"/>
    </location>
</feature>
<reference evidence="2 3" key="1">
    <citation type="submission" date="2015-06" db="EMBL/GenBank/DDBJ databases">
        <title>Draft genome of the moderately acidophilic sulfate reducer Candidatus Desulfosporosinus acididurans strain M1.</title>
        <authorList>
            <person name="Poehlein A."/>
            <person name="Petzsch P."/>
            <person name="Johnson B.D."/>
            <person name="Schloemann M."/>
            <person name="Daniel R."/>
            <person name="Muehling M."/>
        </authorList>
    </citation>
    <scope>NUCLEOTIDE SEQUENCE [LARGE SCALE GENOMIC DNA]</scope>
    <source>
        <strain evidence="2 3">M1</strain>
    </source>
</reference>
<dbReference type="Proteomes" id="UP000036356">
    <property type="component" value="Unassembled WGS sequence"/>
</dbReference>
<feature type="transmembrane region" description="Helical" evidence="1">
    <location>
        <begin position="184"/>
        <end position="204"/>
    </location>
</feature>
<feature type="transmembrane region" description="Helical" evidence="1">
    <location>
        <begin position="265"/>
        <end position="284"/>
    </location>
</feature>
<feature type="transmembrane region" description="Helical" evidence="1">
    <location>
        <begin position="55"/>
        <end position="73"/>
    </location>
</feature>
<dbReference type="AlphaFoldDB" id="A0A0J1FMU3"/>
<dbReference type="RefSeq" id="WP_047810971.1">
    <property type="nucleotide sequence ID" value="NZ_LDZY01000011.1"/>
</dbReference>
<dbReference type="EMBL" id="LDZY01000011">
    <property type="protein sequence ID" value="KLU64819.1"/>
    <property type="molecule type" value="Genomic_DNA"/>
</dbReference>
<feature type="transmembrane region" description="Helical" evidence="1">
    <location>
        <begin position="121"/>
        <end position="144"/>
    </location>
</feature>
<proteinExistence type="predicted"/>
<feature type="transmembrane region" description="Helical" evidence="1">
    <location>
        <begin position="225"/>
        <end position="245"/>
    </location>
</feature>
<protein>
    <submittedName>
        <fullName evidence="2">Uncharacterized protein</fullName>
    </submittedName>
</protein>
<evidence type="ECO:0000313" key="3">
    <source>
        <dbReference type="Proteomes" id="UP000036356"/>
    </source>
</evidence>
<feature type="transmembrane region" description="Helical" evidence="1">
    <location>
        <begin position="156"/>
        <end position="178"/>
    </location>
</feature>
<evidence type="ECO:0000256" key="1">
    <source>
        <dbReference type="SAM" id="Phobius"/>
    </source>
</evidence>
<sequence>MDSKKGIIFTGAVIGILAVVLVRFGNPVNMGICIACFIRDTTGALGLHRAAVVQYIRPEIIGIVLGAFLISLGKKEFAVRGGSSPFIRFMLGFIVMIGALMFLGCPLRMVLRLGGGDLNALFGLAGFAAGIIVGIIFLKNGFSLKRTYKLSPLEGFLFPLLNVGLFILLLTAPAFIFFSTKGPGAGHAPVWIALAAGVIVGVLVQRTRLCMVGGIRDAILFKDTYLILGFISILVFASLGNLYFGFYKLSFAGQSVAHTDGLWNFLGMALAGWGSVLLGGCPLRQLILASEGNIDSVITVLGMSAGAAFAHNFSLAASAQGPSPNGKIAVLIGFVLLLVIASFNLERETKATVQGGVKIGAS</sequence>
<keyword evidence="1" id="KW-0472">Membrane</keyword>
<feature type="transmembrane region" description="Helical" evidence="1">
    <location>
        <begin position="296"/>
        <end position="316"/>
    </location>
</feature>
<feature type="transmembrane region" description="Helical" evidence="1">
    <location>
        <begin position="7"/>
        <end position="25"/>
    </location>
</feature>
<name>A0A0J1FMU3_9FIRM</name>
<dbReference type="InterPro" id="IPR026366">
    <property type="entry name" value="Seleno_YedE"/>
</dbReference>
<dbReference type="InterPro" id="IPR007272">
    <property type="entry name" value="Sulf_transp_TsuA/YedE"/>
</dbReference>
<evidence type="ECO:0000313" key="2">
    <source>
        <dbReference type="EMBL" id="KLU64819.1"/>
    </source>
</evidence>
<keyword evidence="1" id="KW-0812">Transmembrane</keyword>
<dbReference type="NCBIfam" id="TIGR04112">
    <property type="entry name" value="seleno_YedE"/>
    <property type="match status" value="1"/>
</dbReference>
<keyword evidence="3" id="KW-1185">Reference proteome</keyword>
<dbReference type="Pfam" id="PF04143">
    <property type="entry name" value="Sulf_transp"/>
    <property type="match status" value="1"/>
</dbReference>
<accession>A0A0J1FMU3</accession>
<gene>
    <name evidence="2" type="ORF">DEAC_c31470</name>
</gene>
<dbReference type="STRING" id="476652.DEAC_c31470"/>
<organism evidence="2 3">
    <name type="scientific">Desulfosporosinus acididurans</name>
    <dbReference type="NCBI Taxonomy" id="476652"/>
    <lineage>
        <taxon>Bacteria</taxon>
        <taxon>Bacillati</taxon>
        <taxon>Bacillota</taxon>
        <taxon>Clostridia</taxon>
        <taxon>Eubacteriales</taxon>
        <taxon>Desulfitobacteriaceae</taxon>
        <taxon>Desulfosporosinus</taxon>
    </lineage>
</organism>
<keyword evidence="1" id="KW-1133">Transmembrane helix</keyword>
<feature type="transmembrane region" description="Helical" evidence="1">
    <location>
        <begin position="85"/>
        <end position="109"/>
    </location>
</feature>